<protein>
    <submittedName>
        <fullName evidence="2">Glycosyltransferase involved in cell wall biosynthesis</fullName>
    </submittedName>
</protein>
<comment type="caution">
    <text evidence="2">The sequence shown here is derived from an EMBL/GenBank/DDBJ whole genome shotgun (WGS) entry which is preliminary data.</text>
</comment>
<evidence type="ECO:0000259" key="1">
    <source>
        <dbReference type="Pfam" id="PF00535"/>
    </source>
</evidence>
<dbReference type="PANTHER" id="PTHR43685">
    <property type="entry name" value="GLYCOSYLTRANSFERASE"/>
    <property type="match status" value="1"/>
</dbReference>
<dbReference type="RefSeq" id="WP_121122654.1">
    <property type="nucleotide sequence ID" value="NZ_CP016604.1"/>
</dbReference>
<dbReference type="InterPro" id="IPR001173">
    <property type="entry name" value="Glyco_trans_2-like"/>
</dbReference>
<feature type="domain" description="Glycosyltransferase 2-like" evidence="1">
    <location>
        <begin position="14"/>
        <end position="162"/>
    </location>
</feature>
<dbReference type="GO" id="GO:0016740">
    <property type="term" value="F:transferase activity"/>
    <property type="evidence" value="ECO:0007669"/>
    <property type="project" value="UniProtKB-KW"/>
</dbReference>
<dbReference type="AlphaFoldDB" id="A0A420XGZ0"/>
<reference evidence="2 3" key="1">
    <citation type="submission" date="2018-10" db="EMBL/GenBank/DDBJ databases">
        <title>Genomic Encyclopedia of Type Strains, Phase IV (KMG-IV): sequencing the most valuable type-strain genomes for metagenomic binning, comparative biology and taxonomic classification.</title>
        <authorList>
            <person name="Goeker M."/>
        </authorList>
    </citation>
    <scope>NUCLEOTIDE SEQUENCE [LARGE SCALE GENOMIC DNA]</scope>
    <source>
        <strain evidence="2 3">DSM 23800</strain>
    </source>
</reference>
<dbReference type="PANTHER" id="PTHR43685:SF10">
    <property type="entry name" value="LACTO-N-NEOTETRAOSE BIOSYNTHESIS GLYCOSYL TRANSFERASE LGTA"/>
    <property type="match status" value="1"/>
</dbReference>
<keyword evidence="2" id="KW-0808">Transferase</keyword>
<sequence length="341" mass="39995">MINSIENRKIPLVSVLIAAYNVEKYIESAVNAVSNQTYKNIEIIIVNDGSTDNTGNLLNTLAQKDNRIKIINNHTNLGFVASLNKGIKEVNGVYIARTDADDIAKPHWIETIVNYMEKNLDIMAMGSYLTILSEDHNGSILSKVFKNGELWKNPLNHEDIVQAMLFYNPMHNNTMIMKRSIFTEYGLTFDHNYKHAEDYKFWLDVSRIGKLANYPESLVYYRFHGNQTSSLHNEKQIHIANQIRRIAINYYFNDINLDFKLEENFSFEYAQKLHKKMTSLNIINKNINKQIIFDIYLSFKNYKPIDVIRFYRNNLYKTFSFKQNRKIIKKLFNINKYNKIG</sequence>
<dbReference type="InterPro" id="IPR029044">
    <property type="entry name" value="Nucleotide-diphossugar_trans"/>
</dbReference>
<dbReference type="Proteomes" id="UP000280099">
    <property type="component" value="Unassembled WGS sequence"/>
</dbReference>
<dbReference type="OrthoDB" id="9802649at2"/>
<dbReference type="Gene3D" id="3.90.550.10">
    <property type="entry name" value="Spore Coat Polysaccharide Biosynthesis Protein SpsA, Chain A"/>
    <property type="match status" value="1"/>
</dbReference>
<name>A0A420XGZ0_9PAST</name>
<evidence type="ECO:0000313" key="3">
    <source>
        <dbReference type="Proteomes" id="UP000280099"/>
    </source>
</evidence>
<gene>
    <name evidence="2" type="ORF">DES31_1002</name>
</gene>
<dbReference type="InterPro" id="IPR050834">
    <property type="entry name" value="Glycosyltransf_2"/>
</dbReference>
<accession>A0A420XGZ0</accession>
<keyword evidence="3" id="KW-1185">Reference proteome</keyword>
<dbReference type="EMBL" id="RBJC01000005">
    <property type="protein sequence ID" value="RKR72835.1"/>
    <property type="molecule type" value="Genomic_DNA"/>
</dbReference>
<evidence type="ECO:0000313" key="2">
    <source>
        <dbReference type="EMBL" id="RKR72835.1"/>
    </source>
</evidence>
<dbReference type="SUPFAM" id="SSF53448">
    <property type="entry name" value="Nucleotide-diphospho-sugar transferases"/>
    <property type="match status" value="1"/>
</dbReference>
<dbReference type="Pfam" id="PF00535">
    <property type="entry name" value="Glycos_transf_2"/>
    <property type="match status" value="1"/>
</dbReference>
<proteinExistence type="predicted"/>
<organism evidence="2 3">
    <name type="scientific">Otariodibacter oris</name>
    <dbReference type="NCBI Taxonomy" id="1032623"/>
    <lineage>
        <taxon>Bacteria</taxon>
        <taxon>Pseudomonadati</taxon>
        <taxon>Pseudomonadota</taxon>
        <taxon>Gammaproteobacteria</taxon>
        <taxon>Pasteurellales</taxon>
        <taxon>Pasteurellaceae</taxon>
        <taxon>Otariodibacter</taxon>
    </lineage>
</organism>